<dbReference type="InterPro" id="IPR053977">
    <property type="entry name" value="Rv2466c-like"/>
</dbReference>
<evidence type="ECO:0000313" key="1">
    <source>
        <dbReference type="EMBL" id="GGS58888.1"/>
    </source>
</evidence>
<dbReference type="Gene3D" id="3.40.30.10">
    <property type="entry name" value="Glutaredoxin"/>
    <property type="match status" value="1"/>
</dbReference>
<dbReference type="InterPro" id="IPR036249">
    <property type="entry name" value="Thioredoxin-like_sf"/>
</dbReference>
<proteinExistence type="predicted"/>
<dbReference type="RefSeq" id="WP_189214197.1">
    <property type="nucleotide sequence ID" value="NZ_BMRB01000010.1"/>
</dbReference>
<comment type="caution">
    <text evidence="1">The sequence shown here is derived from an EMBL/GenBank/DDBJ whole genome shotgun (WGS) entry which is preliminary data.</text>
</comment>
<keyword evidence="2" id="KW-1185">Reference proteome</keyword>
<evidence type="ECO:0000313" key="2">
    <source>
        <dbReference type="Proteomes" id="UP000660680"/>
    </source>
</evidence>
<name>A0A918LJV7_9PSEU</name>
<reference evidence="1" key="1">
    <citation type="journal article" date="2014" name="Int. J. Syst. Evol. Microbiol.">
        <title>Complete genome sequence of Corynebacterium casei LMG S-19264T (=DSM 44701T), isolated from a smear-ripened cheese.</title>
        <authorList>
            <consortium name="US DOE Joint Genome Institute (JGI-PGF)"/>
            <person name="Walter F."/>
            <person name="Albersmeier A."/>
            <person name="Kalinowski J."/>
            <person name="Ruckert C."/>
        </authorList>
    </citation>
    <scope>NUCLEOTIDE SEQUENCE</scope>
    <source>
        <strain evidence="1">JCM 3276</strain>
    </source>
</reference>
<dbReference type="Pfam" id="PF22234">
    <property type="entry name" value="Rv2466c-like"/>
    <property type="match status" value="1"/>
</dbReference>
<organism evidence="1 2">
    <name type="scientific">Actinokineospora fastidiosa</name>
    <dbReference type="NCBI Taxonomy" id="1816"/>
    <lineage>
        <taxon>Bacteria</taxon>
        <taxon>Bacillati</taxon>
        <taxon>Actinomycetota</taxon>
        <taxon>Actinomycetes</taxon>
        <taxon>Pseudonocardiales</taxon>
        <taxon>Pseudonocardiaceae</taxon>
        <taxon>Actinokineospora</taxon>
    </lineage>
</organism>
<dbReference type="AlphaFoldDB" id="A0A918LJV7"/>
<sequence>MAAPWVADIWFDPSCPYTWITSRWLVEVTRVRPVEVRWHVMSLSVLNEHRDDDPEGDPDGYLWVPVRVCAAVAELHGQEALARFYAALWSGARASDDWLGDLETALAAAGLPRELASAGTTTEYDAAVRASHAEGVRLVSADTGTPVIAVSGPGVERVAVFGPVISEIPRGEDAGRLWDGLLLMTSVPGFHSVKGAPLAEPRHTP</sequence>
<dbReference type="CDD" id="cd02972">
    <property type="entry name" value="DsbA_family"/>
    <property type="match status" value="1"/>
</dbReference>
<dbReference type="EMBL" id="BMRB01000010">
    <property type="protein sequence ID" value="GGS58888.1"/>
    <property type="molecule type" value="Genomic_DNA"/>
</dbReference>
<dbReference type="Proteomes" id="UP000660680">
    <property type="component" value="Unassembled WGS sequence"/>
</dbReference>
<reference evidence="1" key="2">
    <citation type="submission" date="2020-09" db="EMBL/GenBank/DDBJ databases">
        <authorList>
            <person name="Sun Q."/>
            <person name="Ohkuma M."/>
        </authorList>
    </citation>
    <scope>NUCLEOTIDE SEQUENCE</scope>
    <source>
        <strain evidence="1">JCM 3276</strain>
    </source>
</reference>
<dbReference type="SUPFAM" id="SSF52833">
    <property type="entry name" value="Thioredoxin-like"/>
    <property type="match status" value="1"/>
</dbReference>
<evidence type="ECO:0008006" key="3">
    <source>
        <dbReference type="Google" id="ProtNLM"/>
    </source>
</evidence>
<protein>
    <recommendedName>
        <fullName evidence="3">Disulfide bond formation protein DsbA</fullName>
    </recommendedName>
</protein>
<accession>A0A918LJV7</accession>
<gene>
    <name evidence="1" type="ORF">GCM10010171_62320</name>
</gene>